<reference evidence="8 11" key="1">
    <citation type="submission" date="2021-01" db="EMBL/GenBank/DDBJ databases">
        <title>Diatom-associated Roseobacters Show Island Model of Population Structure.</title>
        <authorList>
            <person name="Qu L."/>
            <person name="Feng X."/>
            <person name="Chen Y."/>
            <person name="Li L."/>
            <person name="Wang X."/>
            <person name="Hu Z."/>
            <person name="Wang H."/>
            <person name="Luo H."/>
        </authorList>
    </citation>
    <scope>NUCLEOTIDE SEQUENCE</scope>
    <source>
        <strain evidence="9 11">CC28-63</strain>
        <strain evidence="8">CC28-69</strain>
    </source>
</reference>
<keyword evidence="4" id="KW-0233">DNA recombination</keyword>
<protein>
    <submittedName>
        <fullName evidence="8">Tyrosine-type recombinase/integrase</fullName>
    </submittedName>
</protein>
<dbReference type="PANTHER" id="PTHR30349:SF41">
    <property type="entry name" value="INTEGRASE_RECOMBINASE PROTEIN MJ0367-RELATED"/>
    <property type="match status" value="1"/>
</dbReference>
<evidence type="ECO:0000256" key="3">
    <source>
        <dbReference type="ARBA" id="ARBA00023125"/>
    </source>
</evidence>
<dbReference type="PROSITE" id="PS51900">
    <property type="entry name" value="CB"/>
    <property type="match status" value="1"/>
</dbReference>
<keyword evidence="2" id="KW-0229">DNA integration</keyword>
<evidence type="ECO:0000256" key="5">
    <source>
        <dbReference type="PROSITE-ProRule" id="PRU01248"/>
    </source>
</evidence>
<keyword evidence="11" id="KW-1185">Reference proteome</keyword>
<dbReference type="SUPFAM" id="SSF56349">
    <property type="entry name" value="DNA breaking-rejoining enzymes"/>
    <property type="match status" value="1"/>
</dbReference>
<dbReference type="EMBL" id="JAFBXE010000029">
    <property type="protein sequence ID" value="MBM2415164.1"/>
    <property type="molecule type" value="Genomic_DNA"/>
</dbReference>
<dbReference type="Proteomes" id="UP000809440">
    <property type="component" value="Unassembled WGS sequence"/>
</dbReference>
<proteinExistence type="inferred from homology"/>
<dbReference type="AlphaFoldDB" id="A0A9Q2S4C4"/>
<evidence type="ECO:0000313" key="11">
    <source>
        <dbReference type="Proteomes" id="UP000809440"/>
    </source>
</evidence>
<dbReference type="EMBL" id="JAFBXF010000029">
    <property type="protein sequence ID" value="MBM2419838.1"/>
    <property type="molecule type" value="Genomic_DNA"/>
</dbReference>
<dbReference type="InterPro" id="IPR002104">
    <property type="entry name" value="Integrase_catalytic"/>
</dbReference>
<keyword evidence="3 5" id="KW-0238">DNA-binding</keyword>
<dbReference type="PANTHER" id="PTHR30349">
    <property type="entry name" value="PHAGE INTEGRASE-RELATED"/>
    <property type="match status" value="1"/>
</dbReference>
<evidence type="ECO:0000259" key="7">
    <source>
        <dbReference type="PROSITE" id="PS51900"/>
    </source>
</evidence>
<dbReference type="GeneID" id="62643242"/>
<dbReference type="Pfam" id="PF20172">
    <property type="entry name" value="DUF6538"/>
    <property type="match status" value="1"/>
</dbReference>
<evidence type="ECO:0000259" key="6">
    <source>
        <dbReference type="PROSITE" id="PS51898"/>
    </source>
</evidence>
<accession>A0A9Q2S4C4</accession>
<evidence type="ECO:0000313" key="8">
    <source>
        <dbReference type="EMBL" id="MBM2415164.1"/>
    </source>
</evidence>
<feature type="domain" description="Core-binding (CB)" evidence="7">
    <location>
        <begin position="242"/>
        <end position="352"/>
    </location>
</feature>
<dbReference type="GO" id="GO:0015074">
    <property type="term" value="P:DNA integration"/>
    <property type="evidence" value="ECO:0007669"/>
    <property type="project" value="UniProtKB-KW"/>
</dbReference>
<organism evidence="8 10">
    <name type="scientific">Marivita cryptomonadis</name>
    <dbReference type="NCBI Taxonomy" id="505252"/>
    <lineage>
        <taxon>Bacteria</taxon>
        <taxon>Pseudomonadati</taxon>
        <taxon>Pseudomonadota</taxon>
        <taxon>Alphaproteobacteria</taxon>
        <taxon>Rhodobacterales</taxon>
        <taxon>Roseobacteraceae</taxon>
        <taxon>Marivita</taxon>
    </lineage>
</organism>
<name>A0A9Q2S4C4_9RHOB</name>
<evidence type="ECO:0000313" key="10">
    <source>
        <dbReference type="Proteomes" id="UP000755667"/>
    </source>
</evidence>
<dbReference type="PROSITE" id="PS51898">
    <property type="entry name" value="TYR_RECOMBINASE"/>
    <property type="match status" value="1"/>
</dbReference>
<dbReference type="Gene3D" id="1.10.443.10">
    <property type="entry name" value="Intergrase catalytic core"/>
    <property type="match status" value="1"/>
</dbReference>
<dbReference type="InterPro" id="IPR010998">
    <property type="entry name" value="Integrase_recombinase_N"/>
</dbReference>
<dbReference type="CDD" id="cd01184">
    <property type="entry name" value="INT_C_like_1"/>
    <property type="match status" value="1"/>
</dbReference>
<dbReference type="RefSeq" id="WP_171046072.1">
    <property type="nucleotide sequence ID" value="NZ_JAFBWU010000029.1"/>
</dbReference>
<dbReference type="GO" id="GO:0006310">
    <property type="term" value="P:DNA recombination"/>
    <property type="evidence" value="ECO:0007669"/>
    <property type="project" value="UniProtKB-KW"/>
</dbReference>
<evidence type="ECO:0000256" key="1">
    <source>
        <dbReference type="ARBA" id="ARBA00008857"/>
    </source>
</evidence>
<dbReference type="GO" id="GO:0003677">
    <property type="term" value="F:DNA binding"/>
    <property type="evidence" value="ECO:0007669"/>
    <property type="project" value="UniProtKB-UniRule"/>
</dbReference>
<dbReference type="InterPro" id="IPR044068">
    <property type="entry name" value="CB"/>
</dbReference>
<evidence type="ECO:0000313" key="9">
    <source>
        <dbReference type="EMBL" id="MBM2419838.1"/>
    </source>
</evidence>
<dbReference type="InterPro" id="IPR046668">
    <property type="entry name" value="DUF6538"/>
</dbReference>
<dbReference type="InterPro" id="IPR013762">
    <property type="entry name" value="Integrase-like_cat_sf"/>
</dbReference>
<feature type="domain" description="Tyr recombinase" evidence="6">
    <location>
        <begin position="371"/>
        <end position="583"/>
    </location>
</feature>
<comment type="caution">
    <text evidence="8">The sequence shown here is derived from an EMBL/GenBank/DDBJ whole genome shotgun (WGS) entry which is preliminary data.</text>
</comment>
<evidence type="ECO:0000256" key="4">
    <source>
        <dbReference type="ARBA" id="ARBA00023172"/>
    </source>
</evidence>
<dbReference type="InterPro" id="IPR050090">
    <property type="entry name" value="Tyrosine_recombinase_XerCD"/>
</dbReference>
<sequence length="601" mass="68388">MGRQTYLWRRSAVYYARMDVPKDLVTALGTTTLKKSLRTTDEATAKRRLLPVVDQWHRDFDELRAKRALAKEDIEVAIWELYTKRLDQDEATRRSLPTQNDIDQAMERAVERVQREEIDIKDPLAVLNVSLEVQVLKDRLAGPESVEAKARRIKLTQLRKQLARNETALVDHEVEDFLARNKLVLAAESPDRLALAKSLMRTEIEVLRRTLERDEGNYTGVPLDPIVKPANAARRAVAGPGESVMEVFKVYAAENPNQVKPDTLNQARRDVGLFAQFVGHTCPITLIDKKQVREWKALLLKYPVKATESKAFEGMSFEQTVKHNAQVGKPTITPRTVNRHLSSLGAFCRWLVSHGYLDQNPVDGMTINKEKHSKTLTFNAEQLNTIFRSPLFTGCQGADQPRLMKKPGNVMIRDHQYWVPLIMLFSGARPGEIGQLTINDVRQEHGHWIMHITDDGEGEKSVKNDNSRRILPLHQELIELGLTDHHARLKKAGNTRLFPEATRNSRGQMMADFSRMFSRYLSGLGFKNGRGYSLYSFRHGAADALRRAGYLDHQFKFLMGHGDTSMTGRYGMIPQGMLDQRVELVNAIAYPGLDIEHLKKL</sequence>
<evidence type="ECO:0000256" key="2">
    <source>
        <dbReference type="ARBA" id="ARBA00022908"/>
    </source>
</evidence>
<dbReference type="Pfam" id="PF00589">
    <property type="entry name" value="Phage_integrase"/>
    <property type="match status" value="1"/>
</dbReference>
<dbReference type="InterPro" id="IPR011010">
    <property type="entry name" value="DNA_brk_join_enz"/>
</dbReference>
<dbReference type="Gene3D" id="1.10.150.130">
    <property type="match status" value="1"/>
</dbReference>
<comment type="similarity">
    <text evidence="1">Belongs to the 'phage' integrase family.</text>
</comment>
<gene>
    <name evidence="8" type="ORF">JQX41_22910</name>
    <name evidence="9" type="ORF">JQX48_22945</name>
</gene>
<dbReference type="Proteomes" id="UP000755667">
    <property type="component" value="Unassembled WGS sequence"/>
</dbReference>